<reference evidence="8 9" key="1">
    <citation type="submission" date="2018-12" db="EMBL/GenBank/DDBJ databases">
        <authorList>
            <person name="Sun L."/>
            <person name="Chen Z."/>
        </authorList>
    </citation>
    <scope>NUCLEOTIDE SEQUENCE [LARGE SCALE GENOMIC DNA]</scope>
    <source>
        <strain evidence="8 9">DSM 15890</strain>
    </source>
</reference>
<dbReference type="GO" id="GO:0006508">
    <property type="term" value="P:proteolysis"/>
    <property type="evidence" value="ECO:0007669"/>
    <property type="project" value="UniProtKB-KW"/>
</dbReference>
<feature type="region of interest" description="Disordered" evidence="5">
    <location>
        <begin position="32"/>
        <end position="51"/>
    </location>
</feature>
<dbReference type="PANTHER" id="PTHR47053">
    <property type="entry name" value="MUREIN DD-ENDOPEPTIDASE MEPH-RELATED"/>
    <property type="match status" value="1"/>
</dbReference>
<dbReference type="OrthoDB" id="9813118at2"/>
<gene>
    <name evidence="8" type="ORF">EJP82_09765</name>
</gene>
<comment type="similarity">
    <text evidence="1">Belongs to the peptidase C40 family.</text>
</comment>
<keyword evidence="3" id="KW-0378">Hydrolase</keyword>
<keyword evidence="2" id="KW-0645">Protease</keyword>
<comment type="caution">
    <text evidence="8">The sequence shown here is derived from an EMBL/GenBank/DDBJ whole genome shotgun (WGS) entry which is preliminary data.</text>
</comment>
<dbReference type="Proteomes" id="UP000279446">
    <property type="component" value="Unassembled WGS sequence"/>
</dbReference>
<feature type="signal peptide" evidence="6">
    <location>
        <begin position="1"/>
        <end position="26"/>
    </location>
</feature>
<protein>
    <submittedName>
        <fullName evidence="8">NlpC/P60 family protein</fullName>
    </submittedName>
</protein>
<dbReference type="InterPro" id="IPR038765">
    <property type="entry name" value="Papain-like_cys_pep_sf"/>
</dbReference>
<name>A0A3S1DQT4_9BACL</name>
<dbReference type="PROSITE" id="PS51935">
    <property type="entry name" value="NLPC_P60"/>
    <property type="match status" value="1"/>
</dbReference>
<dbReference type="Pfam" id="PF07833">
    <property type="entry name" value="Cu_amine_oxidN1"/>
    <property type="match status" value="1"/>
</dbReference>
<keyword evidence="9" id="KW-1185">Reference proteome</keyword>
<dbReference type="InterPro" id="IPR036582">
    <property type="entry name" value="Mao_N_sf"/>
</dbReference>
<dbReference type="Pfam" id="PF00877">
    <property type="entry name" value="NLPC_P60"/>
    <property type="match status" value="1"/>
</dbReference>
<feature type="chain" id="PRO_5039728514" evidence="6">
    <location>
        <begin position="27"/>
        <end position="312"/>
    </location>
</feature>
<dbReference type="InterPro" id="IPR051202">
    <property type="entry name" value="Peptidase_C40"/>
</dbReference>
<dbReference type="PROSITE" id="PS51257">
    <property type="entry name" value="PROKAR_LIPOPROTEIN"/>
    <property type="match status" value="1"/>
</dbReference>
<dbReference type="Gene3D" id="3.90.1720.10">
    <property type="entry name" value="endopeptidase domain like (from Nostoc punctiforme)"/>
    <property type="match status" value="1"/>
</dbReference>
<dbReference type="Gene3D" id="3.30.457.10">
    <property type="entry name" value="Copper amine oxidase-like, N-terminal domain"/>
    <property type="match status" value="1"/>
</dbReference>
<evidence type="ECO:0000259" key="7">
    <source>
        <dbReference type="PROSITE" id="PS51935"/>
    </source>
</evidence>
<dbReference type="InterPro" id="IPR012854">
    <property type="entry name" value="Cu_amine_oxidase-like_N"/>
</dbReference>
<evidence type="ECO:0000256" key="4">
    <source>
        <dbReference type="ARBA" id="ARBA00022807"/>
    </source>
</evidence>
<feature type="compositionally biased region" description="Basic and acidic residues" evidence="5">
    <location>
        <begin position="35"/>
        <end position="44"/>
    </location>
</feature>
<dbReference type="PANTHER" id="PTHR47053:SF1">
    <property type="entry name" value="MUREIN DD-ENDOPEPTIDASE MEPH-RELATED"/>
    <property type="match status" value="1"/>
</dbReference>
<sequence>MHSSGIRLLFPRLLTGALLIALVACSNQSSQSQYDIRDHSRDPYEPSIQSTNKKPITVIPTEILTNTGHTAWIPLQQVVESLGLRQKETKDSIKIGFSDVMFQVQPGQNSAISNGRTITLSQAPIVQNGQVYLTAKSLSELLQTQVRVDSWTNSLQILPINNYSKVEDTPQQTEQKYGILGIAENRNELVTYAKKFMGVPYEFGADPYEKSKTFDCSSFTQHVFKRFGSSLPRLAREQAKEGTPVNRSELVPGDLIFFTVKGRFESDKIPGHVGIYIGDGNFIHTWGDPGVQISPLDSGYWKDVTLFMRRTK</sequence>
<feature type="domain" description="NlpC/P60" evidence="7">
    <location>
        <begin position="183"/>
        <end position="312"/>
    </location>
</feature>
<evidence type="ECO:0000256" key="6">
    <source>
        <dbReference type="SAM" id="SignalP"/>
    </source>
</evidence>
<evidence type="ECO:0000313" key="9">
    <source>
        <dbReference type="Proteomes" id="UP000279446"/>
    </source>
</evidence>
<organism evidence="8 9">
    <name type="scientific">Paenibacillus anaericanus</name>
    <dbReference type="NCBI Taxonomy" id="170367"/>
    <lineage>
        <taxon>Bacteria</taxon>
        <taxon>Bacillati</taxon>
        <taxon>Bacillota</taxon>
        <taxon>Bacilli</taxon>
        <taxon>Bacillales</taxon>
        <taxon>Paenibacillaceae</taxon>
        <taxon>Paenibacillus</taxon>
    </lineage>
</organism>
<keyword evidence="6" id="KW-0732">Signal</keyword>
<keyword evidence="4" id="KW-0788">Thiol protease</keyword>
<dbReference type="EMBL" id="RZNY01000006">
    <property type="protein sequence ID" value="RUT46978.1"/>
    <property type="molecule type" value="Genomic_DNA"/>
</dbReference>
<accession>A0A3S1DQT4</accession>
<dbReference type="SUPFAM" id="SSF54001">
    <property type="entry name" value="Cysteine proteinases"/>
    <property type="match status" value="1"/>
</dbReference>
<evidence type="ECO:0000256" key="1">
    <source>
        <dbReference type="ARBA" id="ARBA00007074"/>
    </source>
</evidence>
<proteinExistence type="inferred from homology"/>
<dbReference type="AlphaFoldDB" id="A0A3S1DQT4"/>
<evidence type="ECO:0000313" key="8">
    <source>
        <dbReference type="EMBL" id="RUT46978.1"/>
    </source>
</evidence>
<evidence type="ECO:0000256" key="2">
    <source>
        <dbReference type="ARBA" id="ARBA00022670"/>
    </source>
</evidence>
<dbReference type="SUPFAM" id="SSF55383">
    <property type="entry name" value="Copper amine oxidase, domain N"/>
    <property type="match status" value="1"/>
</dbReference>
<dbReference type="InterPro" id="IPR000064">
    <property type="entry name" value="NLP_P60_dom"/>
</dbReference>
<dbReference type="RefSeq" id="WP_127191863.1">
    <property type="nucleotide sequence ID" value="NZ_RZNY01000006.1"/>
</dbReference>
<evidence type="ECO:0000256" key="5">
    <source>
        <dbReference type="SAM" id="MobiDB-lite"/>
    </source>
</evidence>
<dbReference type="GO" id="GO:0008234">
    <property type="term" value="F:cysteine-type peptidase activity"/>
    <property type="evidence" value="ECO:0007669"/>
    <property type="project" value="UniProtKB-KW"/>
</dbReference>
<evidence type="ECO:0000256" key="3">
    <source>
        <dbReference type="ARBA" id="ARBA00022801"/>
    </source>
</evidence>